<evidence type="ECO:0000313" key="2">
    <source>
        <dbReference type="Proteomes" id="UP000197025"/>
    </source>
</evidence>
<name>A0A212R3R4_9CHLR</name>
<dbReference type="InterPro" id="IPR003748">
    <property type="entry name" value="DUF169"/>
</dbReference>
<dbReference type="PANTHER" id="PTHR37954">
    <property type="entry name" value="BLL4979 PROTEIN"/>
    <property type="match status" value="1"/>
</dbReference>
<reference evidence="2" key="1">
    <citation type="submission" date="2017-06" db="EMBL/GenBank/DDBJ databases">
        <authorList>
            <person name="Varghese N."/>
            <person name="Submissions S."/>
        </authorList>
    </citation>
    <scope>NUCLEOTIDE SEQUENCE [LARGE SCALE GENOMIC DNA]</scope>
    <source>
        <strain evidence="2">JAD2</strain>
    </source>
</reference>
<proteinExistence type="predicted"/>
<dbReference type="PANTHER" id="PTHR37954:SF3">
    <property type="entry name" value="DUF169 DOMAIN-CONTAINING PROTEIN"/>
    <property type="match status" value="1"/>
</dbReference>
<dbReference type="Pfam" id="PF02596">
    <property type="entry name" value="DUF169"/>
    <property type="match status" value="1"/>
</dbReference>
<organism evidence="1 2">
    <name type="scientific">Thermoflexus hugenholtzii JAD2</name>
    <dbReference type="NCBI Taxonomy" id="877466"/>
    <lineage>
        <taxon>Bacteria</taxon>
        <taxon>Bacillati</taxon>
        <taxon>Chloroflexota</taxon>
        <taxon>Thermoflexia</taxon>
        <taxon>Thermoflexales</taxon>
        <taxon>Thermoflexaceae</taxon>
        <taxon>Thermoflexus</taxon>
    </lineage>
</organism>
<dbReference type="RefSeq" id="WP_088571383.1">
    <property type="nucleotide sequence ID" value="NZ_FYEK01000028.1"/>
</dbReference>
<keyword evidence="2" id="KW-1185">Reference proteome</keyword>
<dbReference type="Proteomes" id="UP000197025">
    <property type="component" value="Unassembled WGS sequence"/>
</dbReference>
<protein>
    <submittedName>
        <fullName evidence="1">Uncharacterized conserved protein, DUF169 family</fullName>
    </submittedName>
</protein>
<dbReference type="EMBL" id="FYEK01000028">
    <property type="protein sequence ID" value="SNB66501.1"/>
    <property type="molecule type" value="Genomic_DNA"/>
</dbReference>
<dbReference type="OrthoDB" id="9777728at2"/>
<dbReference type="InParanoid" id="A0A212R3R4"/>
<gene>
    <name evidence="1" type="ORF">SAMN02746019_00001320</name>
</gene>
<evidence type="ECO:0000313" key="1">
    <source>
        <dbReference type="EMBL" id="SNB66501.1"/>
    </source>
</evidence>
<accession>A0A212R3R4</accession>
<sequence length="266" mass="30207">MLDRLQRLQEALQAHVRPATFPVAIRMIAPGEPWPEKTRFPKRDFGQQIAICQGFAIARHYGWIIGMRGEDLSCPLAKAVWGFEPLLDYYLNGMTCAGMYTETPAAGAVSEAQVDKWEYRQWEGVVVAPLHRTTFEPHVILIYGNSAQVMRLVVARLWKTGGRLTSSFSGRIDCADAVITTMKTDECQVILPCYGDRVFGQAQDDEMAFTIPNSKIEWIVEGLEGTHKGGIRYPIPKFLRYTGIYPDHYMEMERQWREKKEATPSG</sequence>
<dbReference type="AlphaFoldDB" id="A0A212R3R4"/>